<evidence type="ECO:0000313" key="2">
    <source>
        <dbReference type="EMBL" id="MPL87362.1"/>
    </source>
</evidence>
<name>A0A644V9D0_9ZZZZ</name>
<dbReference type="EMBL" id="VSSQ01000237">
    <property type="protein sequence ID" value="MPL87362.1"/>
    <property type="molecule type" value="Genomic_DNA"/>
</dbReference>
<dbReference type="AlphaFoldDB" id="A0A644V9D0"/>
<organism evidence="2">
    <name type="scientific">bioreactor metagenome</name>
    <dbReference type="NCBI Taxonomy" id="1076179"/>
    <lineage>
        <taxon>unclassified sequences</taxon>
        <taxon>metagenomes</taxon>
        <taxon>ecological metagenomes</taxon>
    </lineage>
</organism>
<protein>
    <recommendedName>
        <fullName evidence="1">BIG2 domain-containing protein</fullName>
    </recommendedName>
</protein>
<dbReference type="Pfam" id="PF02368">
    <property type="entry name" value="Big_2"/>
    <property type="match status" value="1"/>
</dbReference>
<accession>A0A644V9D0</accession>
<comment type="caution">
    <text evidence="2">The sequence shown here is derived from an EMBL/GenBank/DDBJ whole genome shotgun (WGS) entry which is preliminary data.</text>
</comment>
<dbReference type="SUPFAM" id="SSF49373">
    <property type="entry name" value="Invasin/intimin cell-adhesion fragments"/>
    <property type="match status" value="1"/>
</dbReference>
<reference evidence="2" key="1">
    <citation type="submission" date="2019-08" db="EMBL/GenBank/DDBJ databases">
        <authorList>
            <person name="Kucharzyk K."/>
            <person name="Murdoch R.W."/>
            <person name="Higgins S."/>
            <person name="Loffler F."/>
        </authorList>
    </citation>
    <scope>NUCLEOTIDE SEQUENCE</scope>
</reference>
<feature type="domain" description="BIG2" evidence="1">
    <location>
        <begin position="318"/>
        <end position="394"/>
    </location>
</feature>
<dbReference type="SMART" id="SM00635">
    <property type="entry name" value="BID_2"/>
    <property type="match status" value="1"/>
</dbReference>
<evidence type="ECO:0000259" key="1">
    <source>
        <dbReference type="SMART" id="SM00635"/>
    </source>
</evidence>
<dbReference type="InterPro" id="IPR008964">
    <property type="entry name" value="Invasin/intimin_cell_adhesion"/>
</dbReference>
<gene>
    <name evidence="2" type="ORF">SDC9_33362</name>
</gene>
<proteinExistence type="predicted"/>
<dbReference type="Gene3D" id="2.60.40.1080">
    <property type="match status" value="1"/>
</dbReference>
<sequence length="483" mass="54826">MKKQLIYIICLLTLRAWGQSPYIHKVYEYMPAPGQFVNELPEYEEGDTKNDMRLKAEECIADNEQILVSLGGYGGYIVFGFDHMVENKPGKYDFKIMANAFYAAANPNGEASREGGSCEPGIVMVSYDANGNGKPDDEWYELAGSEYFKSETIKKYRLTYYKPDENKVRTPDNNYPYLNDTTYIHWKSNQETQGYLYRNTFHNQSYFPLWVDADSLVFEGTKLANNYVDESGTGTYYVQYAYHWGYVDNHPNADDRSNFNIEWAVDQNGNPVQLPGIHFIKVYTAVNQYCGWLGETSTEIMGAVDLHVRGQDIFVPVFTQRIGLDYTDINLKPDETALLTATVVPVNATNTQITWKSKDIGIATVNNGYVTAIAEGTTVISAITNDGYYIAKCNVTVENVSGVESVYKPFRKAAYEGNSLYLTGFENMTCELYSINGYKLADFQCFSDHEEFRINLSQGVFILKIKNQIHNHSIKVNVLKNKL</sequence>
<dbReference type="InterPro" id="IPR003343">
    <property type="entry name" value="Big_2"/>
</dbReference>